<evidence type="ECO:0000256" key="5">
    <source>
        <dbReference type="ARBA" id="ARBA00023049"/>
    </source>
</evidence>
<keyword evidence="8" id="KW-1185">Reference proteome</keyword>
<dbReference type="Pfam" id="PF04002">
    <property type="entry name" value="RadC"/>
    <property type="match status" value="1"/>
</dbReference>
<feature type="domain" description="MPN" evidence="6">
    <location>
        <begin position="33"/>
        <end position="158"/>
    </location>
</feature>
<dbReference type="InterPro" id="IPR037518">
    <property type="entry name" value="MPN"/>
</dbReference>
<dbReference type="PANTHER" id="PTHR30471:SF3">
    <property type="entry name" value="UPF0758 PROTEIN YEES-RELATED"/>
    <property type="match status" value="1"/>
</dbReference>
<organism evidence="7 8">
    <name type="scientific">Fodinibius roseus</name>
    <dbReference type="NCBI Taxonomy" id="1194090"/>
    <lineage>
        <taxon>Bacteria</taxon>
        <taxon>Pseudomonadati</taxon>
        <taxon>Balneolota</taxon>
        <taxon>Balneolia</taxon>
        <taxon>Balneolales</taxon>
        <taxon>Balneolaceae</taxon>
        <taxon>Fodinibius</taxon>
    </lineage>
</organism>
<dbReference type="OrthoDB" id="9804482at2"/>
<reference evidence="7 8" key="1">
    <citation type="submission" date="2016-11" db="EMBL/GenBank/DDBJ databases">
        <authorList>
            <person name="Jaros S."/>
            <person name="Januszkiewicz K."/>
            <person name="Wedrychowicz H."/>
        </authorList>
    </citation>
    <scope>NUCLEOTIDE SEQUENCE [LARGE SCALE GENOMIC DNA]</scope>
    <source>
        <strain evidence="7 8">DSM 21986</strain>
    </source>
</reference>
<dbReference type="AlphaFoldDB" id="A0A1M5IAI0"/>
<keyword evidence="1" id="KW-0645">Protease</keyword>
<proteinExistence type="predicted"/>
<dbReference type="PROSITE" id="PS50249">
    <property type="entry name" value="MPN"/>
    <property type="match status" value="1"/>
</dbReference>
<evidence type="ECO:0000256" key="3">
    <source>
        <dbReference type="ARBA" id="ARBA00022801"/>
    </source>
</evidence>
<dbReference type="Proteomes" id="UP000184041">
    <property type="component" value="Unassembled WGS sequence"/>
</dbReference>
<evidence type="ECO:0000313" key="8">
    <source>
        <dbReference type="Proteomes" id="UP000184041"/>
    </source>
</evidence>
<dbReference type="STRING" id="1194090.SAMN05443144_12275"/>
<dbReference type="InterPro" id="IPR025657">
    <property type="entry name" value="RadC_JAB"/>
</dbReference>
<keyword evidence="3" id="KW-0378">Hydrolase</keyword>
<keyword evidence="2" id="KW-0479">Metal-binding</keyword>
<keyword evidence="4" id="KW-0862">Zinc</keyword>
<dbReference type="RefSeq" id="WP_073067327.1">
    <property type="nucleotide sequence ID" value="NZ_FQUS01000022.1"/>
</dbReference>
<dbReference type="GO" id="GO:0046872">
    <property type="term" value="F:metal ion binding"/>
    <property type="evidence" value="ECO:0007669"/>
    <property type="project" value="UniProtKB-KW"/>
</dbReference>
<accession>A0A1M5IAI0</accession>
<dbReference type="Gene3D" id="3.40.140.10">
    <property type="entry name" value="Cytidine Deaminase, domain 2"/>
    <property type="match status" value="1"/>
</dbReference>
<dbReference type="GO" id="GO:0008237">
    <property type="term" value="F:metallopeptidase activity"/>
    <property type="evidence" value="ECO:0007669"/>
    <property type="project" value="UniProtKB-KW"/>
</dbReference>
<evidence type="ECO:0000256" key="4">
    <source>
        <dbReference type="ARBA" id="ARBA00022833"/>
    </source>
</evidence>
<dbReference type="EMBL" id="FQUS01000022">
    <property type="protein sequence ID" value="SHG24783.1"/>
    <property type="molecule type" value="Genomic_DNA"/>
</dbReference>
<sequence>MTTQSNNNIEKSPSLAEVKLKYKNNQPIESFSEITSPEKAEQVLREIWDTDSIQLKEEFIVLLLNNAKKLLGWSKISSGGTTATIVDPATVFQVALLANATSIILAHNHPSGNINPSQADKNLTKRIKESGKMLGISVEDHLILTLETCISFREKEIIW</sequence>
<dbReference type="CDD" id="cd08071">
    <property type="entry name" value="MPN_DUF2466"/>
    <property type="match status" value="1"/>
</dbReference>
<evidence type="ECO:0000313" key="7">
    <source>
        <dbReference type="EMBL" id="SHG24783.1"/>
    </source>
</evidence>
<dbReference type="GO" id="GO:0006508">
    <property type="term" value="P:proteolysis"/>
    <property type="evidence" value="ECO:0007669"/>
    <property type="project" value="UniProtKB-KW"/>
</dbReference>
<dbReference type="InterPro" id="IPR001405">
    <property type="entry name" value="UPF0758"/>
</dbReference>
<evidence type="ECO:0000256" key="1">
    <source>
        <dbReference type="ARBA" id="ARBA00022670"/>
    </source>
</evidence>
<gene>
    <name evidence="7" type="ORF">SAMN05443144_12275</name>
</gene>
<evidence type="ECO:0000259" key="6">
    <source>
        <dbReference type="PROSITE" id="PS50249"/>
    </source>
</evidence>
<dbReference type="InterPro" id="IPR020891">
    <property type="entry name" value="UPF0758_CS"/>
</dbReference>
<keyword evidence="5" id="KW-0482">Metalloprotease</keyword>
<dbReference type="PANTHER" id="PTHR30471">
    <property type="entry name" value="DNA REPAIR PROTEIN RADC"/>
    <property type="match status" value="1"/>
</dbReference>
<evidence type="ECO:0000256" key="2">
    <source>
        <dbReference type="ARBA" id="ARBA00022723"/>
    </source>
</evidence>
<protein>
    <submittedName>
        <fullName evidence="7">DNA repair protein radc</fullName>
    </submittedName>
</protein>
<name>A0A1M5IAI0_9BACT</name>
<dbReference type="PROSITE" id="PS01302">
    <property type="entry name" value="UPF0758"/>
    <property type="match status" value="1"/>
</dbReference>